<evidence type="ECO:0000259" key="2">
    <source>
        <dbReference type="PROSITE" id="PS50013"/>
    </source>
</evidence>
<gene>
    <name evidence="3" type="ORF">CYMTET_23380</name>
</gene>
<protein>
    <recommendedName>
        <fullName evidence="2">Chromo domain-containing protein</fullName>
    </recommendedName>
</protein>
<keyword evidence="4" id="KW-1185">Reference proteome</keyword>
<name>A0AAE0FY12_9CHLO</name>
<proteinExistence type="predicted"/>
<dbReference type="SUPFAM" id="SSF54160">
    <property type="entry name" value="Chromo domain-like"/>
    <property type="match status" value="1"/>
</dbReference>
<feature type="domain" description="Chromo" evidence="2">
    <location>
        <begin position="91"/>
        <end position="157"/>
    </location>
</feature>
<evidence type="ECO:0000313" key="3">
    <source>
        <dbReference type="EMBL" id="KAK3268091.1"/>
    </source>
</evidence>
<accession>A0AAE0FY12</accession>
<evidence type="ECO:0000313" key="4">
    <source>
        <dbReference type="Proteomes" id="UP001190700"/>
    </source>
</evidence>
<dbReference type="SMART" id="SM00298">
    <property type="entry name" value="CHROMO"/>
    <property type="match status" value="1"/>
</dbReference>
<feature type="region of interest" description="Disordered" evidence="1">
    <location>
        <begin position="154"/>
        <end position="174"/>
    </location>
</feature>
<feature type="region of interest" description="Disordered" evidence="1">
    <location>
        <begin position="333"/>
        <end position="423"/>
    </location>
</feature>
<reference evidence="3 4" key="1">
    <citation type="journal article" date="2015" name="Genome Biol. Evol.">
        <title>Comparative Genomics of a Bacterivorous Green Alga Reveals Evolutionary Causalities and Consequences of Phago-Mixotrophic Mode of Nutrition.</title>
        <authorList>
            <person name="Burns J.A."/>
            <person name="Paasch A."/>
            <person name="Narechania A."/>
            <person name="Kim E."/>
        </authorList>
    </citation>
    <scope>NUCLEOTIDE SEQUENCE [LARGE SCALE GENOMIC DNA]</scope>
    <source>
        <strain evidence="3 4">PLY_AMNH</strain>
    </source>
</reference>
<dbReference type="Proteomes" id="UP001190700">
    <property type="component" value="Unassembled WGS sequence"/>
</dbReference>
<dbReference type="Gene3D" id="2.40.50.40">
    <property type="match status" value="1"/>
</dbReference>
<dbReference type="Pfam" id="PF00385">
    <property type="entry name" value="Chromo"/>
    <property type="match status" value="1"/>
</dbReference>
<feature type="compositionally biased region" description="Basic and acidic residues" evidence="1">
    <location>
        <begin position="372"/>
        <end position="381"/>
    </location>
</feature>
<comment type="caution">
    <text evidence="3">The sequence shown here is derived from an EMBL/GenBank/DDBJ whole genome shotgun (WGS) entry which is preliminary data.</text>
</comment>
<dbReference type="AlphaFoldDB" id="A0AAE0FY12"/>
<evidence type="ECO:0000256" key="1">
    <source>
        <dbReference type="SAM" id="MobiDB-lite"/>
    </source>
</evidence>
<dbReference type="EMBL" id="LGRX02012022">
    <property type="protein sequence ID" value="KAK3268091.1"/>
    <property type="molecule type" value="Genomic_DNA"/>
</dbReference>
<dbReference type="PROSITE" id="PS50013">
    <property type="entry name" value="CHROMO_2"/>
    <property type="match status" value="1"/>
</dbReference>
<organism evidence="3 4">
    <name type="scientific">Cymbomonas tetramitiformis</name>
    <dbReference type="NCBI Taxonomy" id="36881"/>
    <lineage>
        <taxon>Eukaryota</taxon>
        <taxon>Viridiplantae</taxon>
        <taxon>Chlorophyta</taxon>
        <taxon>Pyramimonadophyceae</taxon>
        <taxon>Pyramimonadales</taxon>
        <taxon>Pyramimonadaceae</taxon>
        <taxon>Cymbomonas</taxon>
    </lineage>
</organism>
<sequence>MNRETYRKLSPRWHGPLAVTERFFSDQQRELPELDRGAPVAYRLKSPPKWRIHDVFAQHRLKPYVSASGSFAKRQEVAVPAKVMVDGQAQSHVEKILARRVRVTKSGKEIEEFQVRWTGYSKAHDEWKTREDLNYGGLLEPLVQFEQNRLSQEGRARENALRDARNQRRTRRSAAANLTALRAEDWDPYRDLVSVPPYSRPRGEGMPAVGVIFLRYRSLSHGSRRNIAKGIFSTLTDLSAVQWYWVGGGGVPSMLPAFQSRDGGADQPGSNNLEDVCLRTVGYHIRDGGGHRVPTSIDDIEDEVDRTTRTVETQTEVYDCDVTLTSVVEKTPSPSSVAVMGNTGHVEPEDIESVPGSLISPHYDPESPTSSDFRELEKKEAGGVTGASEPTELSEIEKTPPISEDSTEEDEESGLRRKRSKLN</sequence>
<dbReference type="InterPro" id="IPR016197">
    <property type="entry name" value="Chromo-like_dom_sf"/>
</dbReference>
<dbReference type="InterPro" id="IPR023780">
    <property type="entry name" value="Chromo_domain"/>
</dbReference>
<dbReference type="InterPro" id="IPR000953">
    <property type="entry name" value="Chromo/chromo_shadow_dom"/>
</dbReference>
<feature type="compositionally biased region" description="Basic and acidic residues" evidence="1">
    <location>
        <begin position="154"/>
        <end position="166"/>
    </location>
</feature>